<dbReference type="InterPro" id="IPR005334">
    <property type="entry name" value="Tctex-1-like"/>
</dbReference>
<feature type="region of interest" description="Disordered" evidence="2">
    <location>
        <begin position="20"/>
        <end position="43"/>
    </location>
</feature>
<evidence type="ECO:0000256" key="1">
    <source>
        <dbReference type="ARBA" id="ARBA00005361"/>
    </source>
</evidence>
<dbReference type="PANTHER" id="PTHR21255">
    <property type="entry name" value="T-COMPLEX-ASSOCIATED-TESTIS-EXPRESSED 1/ DYNEIN LIGHT CHAIN"/>
    <property type="match status" value="1"/>
</dbReference>
<dbReference type="EMBL" id="JAODUP010000056">
    <property type="protein sequence ID" value="KAK2165019.1"/>
    <property type="molecule type" value="Genomic_DNA"/>
</dbReference>
<evidence type="ECO:0000313" key="4">
    <source>
        <dbReference type="Proteomes" id="UP001208570"/>
    </source>
</evidence>
<reference evidence="3" key="1">
    <citation type="journal article" date="2023" name="Mol. Biol. Evol.">
        <title>Third-Generation Sequencing Reveals the Adaptive Role of the Epigenome in Three Deep-Sea Polychaetes.</title>
        <authorList>
            <person name="Perez M."/>
            <person name="Aroh O."/>
            <person name="Sun Y."/>
            <person name="Lan Y."/>
            <person name="Juniper S.K."/>
            <person name="Young C.R."/>
            <person name="Angers B."/>
            <person name="Qian P.Y."/>
        </authorList>
    </citation>
    <scope>NUCLEOTIDE SEQUENCE</scope>
    <source>
        <strain evidence="3">P08H-3</strain>
    </source>
</reference>
<sequence length="200" mass="22588">MANKNGTHVQTKVIQKFNSCHLSPDNTTHSLGSLRSDTGSKKSEIRTRHMIPAKTPAGKGKSTKWNKLKALSLSYREQQTKYGNTYKIGPDPDGKFDPVRSRKEIEDALKCHLDSVDGYHRDNSVLLCRVIAEDIKRRIKFLGFARYRIVSEVVIGENVGQGLQMGSRCVWDLDTDKMVTVTYQNNNLFAVATVYGVYFE</sequence>
<gene>
    <name evidence="3" type="ORF">LSH36_56g05002</name>
</gene>
<organism evidence="3 4">
    <name type="scientific">Paralvinella palmiformis</name>
    <dbReference type="NCBI Taxonomy" id="53620"/>
    <lineage>
        <taxon>Eukaryota</taxon>
        <taxon>Metazoa</taxon>
        <taxon>Spiralia</taxon>
        <taxon>Lophotrochozoa</taxon>
        <taxon>Annelida</taxon>
        <taxon>Polychaeta</taxon>
        <taxon>Sedentaria</taxon>
        <taxon>Canalipalpata</taxon>
        <taxon>Terebellida</taxon>
        <taxon>Terebelliformia</taxon>
        <taxon>Alvinellidae</taxon>
        <taxon>Paralvinella</taxon>
    </lineage>
</organism>
<evidence type="ECO:0000313" key="3">
    <source>
        <dbReference type="EMBL" id="KAK2165019.1"/>
    </source>
</evidence>
<dbReference type="Proteomes" id="UP001208570">
    <property type="component" value="Unassembled WGS sequence"/>
</dbReference>
<dbReference type="CDD" id="cd21451">
    <property type="entry name" value="DLC-like_TCTEX1D"/>
    <property type="match status" value="1"/>
</dbReference>
<dbReference type="GO" id="GO:0005868">
    <property type="term" value="C:cytoplasmic dynein complex"/>
    <property type="evidence" value="ECO:0007669"/>
    <property type="project" value="TreeGrafter"/>
</dbReference>
<dbReference type="GO" id="GO:0045505">
    <property type="term" value="F:dynein intermediate chain binding"/>
    <property type="evidence" value="ECO:0007669"/>
    <property type="project" value="TreeGrafter"/>
</dbReference>
<protein>
    <submittedName>
        <fullName evidence="3">Uncharacterized protein</fullName>
    </submittedName>
</protein>
<proteinExistence type="inferred from homology"/>
<accession>A0AAD9K502</accession>
<dbReference type="Gene3D" id="3.30.1140.40">
    <property type="entry name" value="Tctex-1"/>
    <property type="match status" value="1"/>
</dbReference>
<dbReference type="AlphaFoldDB" id="A0AAD9K502"/>
<comment type="similarity">
    <text evidence="1">Belongs to the dynein light chain Tctex-type family.</text>
</comment>
<keyword evidence="4" id="KW-1185">Reference proteome</keyword>
<dbReference type="InterPro" id="IPR038586">
    <property type="entry name" value="Tctex-1-like_sf"/>
</dbReference>
<name>A0AAD9K502_9ANNE</name>
<comment type="caution">
    <text evidence="3">The sequence shown here is derived from an EMBL/GenBank/DDBJ whole genome shotgun (WGS) entry which is preliminary data.</text>
</comment>
<evidence type="ECO:0000256" key="2">
    <source>
        <dbReference type="SAM" id="MobiDB-lite"/>
    </source>
</evidence>
<dbReference type="PANTHER" id="PTHR21255:SF65">
    <property type="entry name" value="TCTEX1 DOMAIN-CONTAINING PROTEIN 2"/>
    <property type="match status" value="1"/>
</dbReference>
<feature type="compositionally biased region" description="Polar residues" evidence="2">
    <location>
        <begin position="20"/>
        <end position="37"/>
    </location>
</feature>
<dbReference type="GO" id="GO:0005737">
    <property type="term" value="C:cytoplasm"/>
    <property type="evidence" value="ECO:0007669"/>
    <property type="project" value="TreeGrafter"/>
</dbReference>
<dbReference type="Pfam" id="PF03645">
    <property type="entry name" value="Tctex-1"/>
    <property type="match status" value="1"/>
</dbReference>
<dbReference type="GO" id="GO:0007018">
    <property type="term" value="P:microtubule-based movement"/>
    <property type="evidence" value="ECO:0007669"/>
    <property type="project" value="TreeGrafter"/>
</dbReference>